<evidence type="ECO:0000313" key="1">
    <source>
        <dbReference type="EMBL" id="MDP9826944.1"/>
    </source>
</evidence>
<protein>
    <submittedName>
        <fullName evidence="1">Uncharacterized protein</fullName>
    </submittedName>
</protein>
<reference evidence="1 2" key="1">
    <citation type="submission" date="2023-07" db="EMBL/GenBank/DDBJ databases">
        <title>Sequencing the genomes of 1000 actinobacteria strains.</title>
        <authorList>
            <person name="Klenk H.-P."/>
        </authorList>
    </citation>
    <scope>NUCLEOTIDE SEQUENCE [LARGE SCALE GENOMIC DNA]</scope>
    <source>
        <strain evidence="1 2">DSM 44388</strain>
    </source>
</reference>
<organism evidence="1 2">
    <name type="scientific">Kineosporia succinea</name>
    <dbReference type="NCBI Taxonomy" id="84632"/>
    <lineage>
        <taxon>Bacteria</taxon>
        <taxon>Bacillati</taxon>
        <taxon>Actinomycetota</taxon>
        <taxon>Actinomycetes</taxon>
        <taxon>Kineosporiales</taxon>
        <taxon>Kineosporiaceae</taxon>
        <taxon>Kineosporia</taxon>
    </lineage>
</organism>
<accession>A0ABT9P2M9</accession>
<evidence type="ECO:0000313" key="2">
    <source>
        <dbReference type="Proteomes" id="UP001235712"/>
    </source>
</evidence>
<name>A0ABT9P2M9_9ACTN</name>
<keyword evidence="2" id="KW-1185">Reference proteome</keyword>
<dbReference type="Proteomes" id="UP001235712">
    <property type="component" value="Unassembled WGS sequence"/>
</dbReference>
<dbReference type="EMBL" id="JAUSQZ010000001">
    <property type="protein sequence ID" value="MDP9826944.1"/>
    <property type="molecule type" value="Genomic_DNA"/>
</dbReference>
<dbReference type="RefSeq" id="WP_307242325.1">
    <property type="nucleotide sequence ID" value="NZ_JAUSQZ010000001.1"/>
</dbReference>
<sequence length="65" mass="7188">MVNERPNPACDEFDRLKAVLHNAVRSCPESENPTEGPDFRAHALFRIAWVDQLNPAPCGTAEALV</sequence>
<gene>
    <name evidence="1" type="ORF">J2S57_002693</name>
</gene>
<proteinExistence type="predicted"/>
<comment type="caution">
    <text evidence="1">The sequence shown here is derived from an EMBL/GenBank/DDBJ whole genome shotgun (WGS) entry which is preliminary data.</text>
</comment>